<dbReference type="PANTHER" id="PTHR33990">
    <property type="entry name" value="PROTEIN YJDN-RELATED"/>
    <property type="match status" value="1"/>
</dbReference>
<dbReference type="CDD" id="cd06588">
    <property type="entry name" value="PhnB_like"/>
    <property type="match status" value="1"/>
</dbReference>
<proteinExistence type="predicted"/>
<dbReference type="OrthoDB" id="9795306at2"/>
<dbReference type="Pfam" id="PF06983">
    <property type="entry name" value="3-dmu-9_3-mt"/>
    <property type="match status" value="1"/>
</dbReference>
<dbReference type="STRING" id="1356854.N007_13360"/>
<evidence type="ECO:0000313" key="2">
    <source>
        <dbReference type="Proteomes" id="UP000829401"/>
    </source>
</evidence>
<dbReference type="EMBL" id="CP080467">
    <property type="protein sequence ID" value="UNO47700.1"/>
    <property type="molecule type" value="Genomic_DNA"/>
</dbReference>
<dbReference type="InterPro" id="IPR029068">
    <property type="entry name" value="Glyas_Bleomycin-R_OHBP_Dase"/>
</dbReference>
<dbReference type="PANTHER" id="PTHR33990:SF1">
    <property type="entry name" value="PROTEIN YJDN"/>
    <property type="match status" value="1"/>
</dbReference>
<dbReference type="RefSeq" id="WP_021297725.1">
    <property type="nucleotide sequence ID" value="NZ_AURB01000159.1"/>
</dbReference>
<gene>
    <name evidence="1" type="ORF">K1I37_13485</name>
</gene>
<dbReference type="AlphaFoldDB" id="T0BRZ1"/>
<dbReference type="eggNOG" id="COG2764">
    <property type="taxonomic scope" value="Bacteria"/>
</dbReference>
<organism evidence="1 2">
    <name type="scientific">Alicyclobacillus acidoterrestris (strain ATCC 49025 / DSM 3922 / CIP 106132 / NCIMB 13137 / GD3B)</name>
    <dbReference type="NCBI Taxonomy" id="1356854"/>
    <lineage>
        <taxon>Bacteria</taxon>
        <taxon>Bacillati</taxon>
        <taxon>Bacillota</taxon>
        <taxon>Bacilli</taxon>
        <taxon>Bacillales</taxon>
        <taxon>Alicyclobacillaceae</taxon>
        <taxon>Alicyclobacillus</taxon>
    </lineage>
</organism>
<accession>T0BRZ1</accession>
<dbReference type="Gene3D" id="3.10.180.10">
    <property type="entry name" value="2,3-Dihydroxybiphenyl 1,2-Dioxygenase, domain 1"/>
    <property type="match status" value="1"/>
</dbReference>
<keyword evidence="2" id="KW-1185">Reference proteome</keyword>
<sequence length="136" mass="15281">MAKLTPYFYSENAREQASFYIAALGGEIQQERTYGDAPGTDESMKDKIIHMAFTAAGVQFYIADVTNRSMEHKASFDLTLEFDSDDEAREAFTKLSAGGQVIMPLEKQFWGTLFGRLQDKYGVKWQITTVTQSPSV</sequence>
<name>T0BRZ1_ALIAG</name>
<dbReference type="InterPro" id="IPR028973">
    <property type="entry name" value="PhnB-like"/>
</dbReference>
<evidence type="ECO:0000313" key="1">
    <source>
        <dbReference type="EMBL" id="UNO47700.1"/>
    </source>
</evidence>
<dbReference type="SUPFAM" id="SSF54593">
    <property type="entry name" value="Glyoxalase/Bleomycin resistance protein/Dihydroxybiphenyl dioxygenase"/>
    <property type="match status" value="1"/>
</dbReference>
<dbReference type="KEGG" id="aaco:K1I37_13485"/>
<reference evidence="2" key="1">
    <citation type="journal article" date="2022" name="G3 (Bethesda)">
        <title>Unveiling the complete genome sequence of Alicyclobacillus acidoterrestris DSM 3922T, a taint-producing strain.</title>
        <authorList>
            <person name="Leonardo I.C."/>
            <person name="Barreto Crespo M.T."/>
            <person name="Gaspar F.B."/>
        </authorList>
    </citation>
    <scope>NUCLEOTIDE SEQUENCE [LARGE SCALE GENOMIC DNA]</scope>
    <source>
        <strain evidence="2">DSM 3922</strain>
    </source>
</reference>
<protein>
    <submittedName>
        <fullName evidence="1">VOC family protein</fullName>
    </submittedName>
</protein>
<accession>A0A9E6ZE90</accession>
<dbReference type="Proteomes" id="UP000829401">
    <property type="component" value="Chromosome"/>
</dbReference>